<comment type="caution">
    <text evidence="2">The sequence shown here is derived from an EMBL/GenBank/DDBJ whole genome shotgun (WGS) entry which is preliminary data.</text>
</comment>
<evidence type="ECO:0000313" key="3">
    <source>
        <dbReference type="Proteomes" id="UP001215598"/>
    </source>
</evidence>
<evidence type="ECO:0000256" key="1">
    <source>
        <dbReference type="SAM" id="MobiDB-lite"/>
    </source>
</evidence>
<protein>
    <submittedName>
        <fullName evidence="2">Uncharacterized protein</fullName>
    </submittedName>
</protein>
<organism evidence="2 3">
    <name type="scientific">Mycena metata</name>
    <dbReference type="NCBI Taxonomy" id="1033252"/>
    <lineage>
        <taxon>Eukaryota</taxon>
        <taxon>Fungi</taxon>
        <taxon>Dikarya</taxon>
        <taxon>Basidiomycota</taxon>
        <taxon>Agaricomycotina</taxon>
        <taxon>Agaricomycetes</taxon>
        <taxon>Agaricomycetidae</taxon>
        <taxon>Agaricales</taxon>
        <taxon>Marasmiineae</taxon>
        <taxon>Mycenaceae</taxon>
        <taxon>Mycena</taxon>
    </lineage>
</organism>
<reference evidence="2" key="1">
    <citation type="submission" date="2023-03" db="EMBL/GenBank/DDBJ databases">
        <title>Massive genome expansion in bonnet fungi (Mycena s.s.) driven by repeated elements and novel gene families across ecological guilds.</title>
        <authorList>
            <consortium name="Lawrence Berkeley National Laboratory"/>
            <person name="Harder C.B."/>
            <person name="Miyauchi S."/>
            <person name="Viragh M."/>
            <person name="Kuo A."/>
            <person name="Thoen E."/>
            <person name="Andreopoulos B."/>
            <person name="Lu D."/>
            <person name="Skrede I."/>
            <person name="Drula E."/>
            <person name="Henrissat B."/>
            <person name="Morin E."/>
            <person name="Kohler A."/>
            <person name="Barry K."/>
            <person name="LaButti K."/>
            <person name="Morin E."/>
            <person name="Salamov A."/>
            <person name="Lipzen A."/>
            <person name="Mereny Z."/>
            <person name="Hegedus B."/>
            <person name="Baldrian P."/>
            <person name="Stursova M."/>
            <person name="Weitz H."/>
            <person name="Taylor A."/>
            <person name="Grigoriev I.V."/>
            <person name="Nagy L.G."/>
            <person name="Martin F."/>
            <person name="Kauserud H."/>
        </authorList>
    </citation>
    <scope>NUCLEOTIDE SEQUENCE</scope>
    <source>
        <strain evidence="2">CBHHK182m</strain>
    </source>
</reference>
<keyword evidence="3" id="KW-1185">Reference proteome</keyword>
<name>A0AAD7HWW7_9AGAR</name>
<accession>A0AAD7HWW7</accession>
<proteinExistence type="predicted"/>
<dbReference type="EMBL" id="JARKIB010000162">
    <property type="protein sequence ID" value="KAJ7729930.1"/>
    <property type="molecule type" value="Genomic_DNA"/>
</dbReference>
<sequence>MVGKGETRSVTRYMSRCNMNKQRPKAHNKYRVQPGVPGSSPNQKRLAARTKTGKSTSRTATEALRALFNYFADGNSPRECSILPLDRRRAESGAGWSKTRTLIDATKIISVAPFGYSAVDPSAWRILIRGRWMCSPKFEIQTTQRLIDAAPVGVAYQLVDNTINGRAAKEASMPASCEMFQSGKVNGSLPSVFHCALKNCPPKNSEFRYAAEEYSVHPSTTAVIEAGKLSWVRRSTGFNLRLHSGRLAVLVFGIRGRREGVFEGVWMATREILRAVA</sequence>
<evidence type="ECO:0000313" key="2">
    <source>
        <dbReference type="EMBL" id="KAJ7729930.1"/>
    </source>
</evidence>
<gene>
    <name evidence="2" type="ORF">B0H16DRAFT_1469805</name>
</gene>
<feature type="region of interest" description="Disordered" evidence="1">
    <location>
        <begin position="21"/>
        <end position="58"/>
    </location>
</feature>
<dbReference type="AlphaFoldDB" id="A0AAD7HWW7"/>
<dbReference type="Proteomes" id="UP001215598">
    <property type="component" value="Unassembled WGS sequence"/>
</dbReference>